<evidence type="ECO:0000313" key="2">
    <source>
        <dbReference type="Proteomes" id="UP000032141"/>
    </source>
</evidence>
<proteinExistence type="predicted"/>
<dbReference type="EnsemblPlants" id="Bo4g044060.1">
    <property type="protein sequence ID" value="Bo4g044060.1"/>
    <property type="gene ID" value="Bo4g044060"/>
</dbReference>
<name>A0A0D3BSI9_BRAOL</name>
<evidence type="ECO:0000313" key="1">
    <source>
        <dbReference type="EnsemblPlants" id="Bo4g044060.1"/>
    </source>
</evidence>
<accession>A0A0D3BSI9</accession>
<dbReference type="HOGENOM" id="CLU_1080021_0_0_1"/>
<keyword evidence="2" id="KW-1185">Reference proteome</keyword>
<reference evidence="1" key="2">
    <citation type="submission" date="2015-03" db="UniProtKB">
        <authorList>
            <consortium name="EnsemblPlants"/>
        </authorList>
    </citation>
    <scope>IDENTIFICATION</scope>
</reference>
<dbReference type="Gramene" id="Bo4g044060.1">
    <property type="protein sequence ID" value="Bo4g044060.1"/>
    <property type="gene ID" value="Bo4g044060"/>
</dbReference>
<reference evidence="1 2" key="1">
    <citation type="journal article" date="2014" name="Genome Biol.">
        <title>Transcriptome and methylome profiling reveals relics of genome dominance in the mesopolyploid Brassica oleracea.</title>
        <authorList>
            <person name="Parkin I.A."/>
            <person name="Koh C."/>
            <person name="Tang H."/>
            <person name="Robinson S.J."/>
            <person name="Kagale S."/>
            <person name="Clarke W.E."/>
            <person name="Town C.D."/>
            <person name="Nixon J."/>
            <person name="Krishnakumar V."/>
            <person name="Bidwell S.L."/>
            <person name="Denoeud F."/>
            <person name="Belcram H."/>
            <person name="Links M.G."/>
            <person name="Just J."/>
            <person name="Clarke C."/>
            <person name="Bender T."/>
            <person name="Huebert T."/>
            <person name="Mason A.S."/>
            <person name="Pires J.C."/>
            <person name="Barker G."/>
            <person name="Moore J."/>
            <person name="Walley P.G."/>
            <person name="Manoli S."/>
            <person name="Batley J."/>
            <person name="Edwards D."/>
            <person name="Nelson M.N."/>
            <person name="Wang X."/>
            <person name="Paterson A.H."/>
            <person name="King G."/>
            <person name="Bancroft I."/>
            <person name="Chalhoub B."/>
            <person name="Sharpe A.G."/>
        </authorList>
    </citation>
    <scope>NUCLEOTIDE SEQUENCE</scope>
    <source>
        <strain evidence="1 2">cv. TO1000</strain>
    </source>
</reference>
<organism evidence="1 2">
    <name type="scientific">Brassica oleracea var. oleracea</name>
    <dbReference type="NCBI Taxonomy" id="109376"/>
    <lineage>
        <taxon>Eukaryota</taxon>
        <taxon>Viridiplantae</taxon>
        <taxon>Streptophyta</taxon>
        <taxon>Embryophyta</taxon>
        <taxon>Tracheophyta</taxon>
        <taxon>Spermatophyta</taxon>
        <taxon>Magnoliopsida</taxon>
        <taxon>eudicotyledons</taxon>
        <taxon>Gunneridae</taxon>
        <taxon>Pentapetalae</taxon>
        <taxon>rosids</taxon>
        <taxon>malvids</taxon>
        <taxon>Brassicales</taxon>
        <taxon>Brassicaceae</taxon>
        <taxon>Brassiceae</taxon>
        <taxon>Brassica</taxon>
    </lineage>
</organism>
<dbReference type="Proteomes" id="UP000032141">
    <property type="component" value="Chromosome C4"/>
</dbReference>
<sequence>MRGDRFSIFGEFRSVCKIWLNSRYVGSGGLTGRYVASGSKPRRVLLVFVVKSQRKLRLRRNEKHFDEDSNENAKEDLSEALQVATYRVESWLELGRYVETELCACSFAMSLTIPHEFFWEQSTKVNNSGEGSTYRPKWSAITLGGMLTDAPVSHKACGNSIPFTVHEHSPDVFVFLSGFSEEHPQYVGVISFFEWLMQRNPEDSLLEIFLFLFISPLFRCFATFSFLLVRVLPVETLSSSIGSSLLGSKSVTTKSMSE</sequence>
<protein>
    <submittedName>
        <fullName evidence="1">Uncharacterized protein</fullName>
    </submittedName>
</protein>
<dbReference type="AlphaFoldDB" id="A0A0D3BSI9"/>